<evidence type="ECO:0000256" key="3">
    <source>
        <dbReference type="ARBA" id="ARBA00023163"/>
    </source>
</evidence>
<keyword evidence="4" id="KW-1133">Transmembrane helix</keyword>
<keyword evidence="2" id="KW-0238">DNA-binding</keyword>
<feature type="transmembrane region" description="Helical" evidence="4">
    <location>
        <begin position="171"/>
        <end position="194"/>
    </location>
</feature>
<keyword evidence="3" id="KW-0804">Transcription</keyword>
<comment type="caution">
    <text evidence="6">The sequence shown here is derived from an EMBL/GenBank/DDBJ whole genome shotgun (WGS) entry which is preliminary data.</text>
</comment>
<evidence type="ECO:0000313" key="6">
    <source>
        <dbReference type="EMBL" id="PWG05105.1"/>
    </source>
</evidence>
<dbReference type="PANTHER" id="PTHR44688">
    <property type="entry name" value="DNA-BINDING TRANSCRIPTIONAL ACTIVATOR DEVR_DOSR"/>
    <property type="match status" value="1"/>
</dbReference>
<dbReference type="Proteomes" id="UP000245670">
    <property type="component" value="Unassembled WGS sequence"/>
</dbReference>
<organism evidence="6 7">
    <name type="scientific">Polaribacter aquimarinus</name>
    <dbReference type="NCBI Taxonomy" id="2100726"/>
    <lineage>
        <taxon>Bacteria</taxon>
        <taxon>Pseudomonadati</taxon>
        <taxon>Bacteroidota</taxon>
        <taxon>Flavobacteriia</taxon>
        <taxon>Flavobacteriales</taxon>
        <taxon>Flavobacteriaceae</taxon>
    </lineage>
</organism>
<reference evidence="6 7" key="1">
    <citation type="submission" date="2018-05" db="EMBL/GenBank/DDBJ databases">
        <title>Polaribacter aquimarinus sp. nov., isolated from sediment in a sediment of sea.</title>
        <authorList>
            <person name="Lu D."/>
        </authorList>
    </citation>
    <scope>NUCLEOTIDE SEQUENCE [LARGE SCALE GENOMIC DNA]</scope>
    <source>
        <strain evidence="6 7">ZY113</strain>
    </source>
</reference>
<evidence type="ECO:0000313" key="7">
    <source>
        <dbReference type="Proteomes" id="UP000245670"/>
    </source>
</evidence>
<keyword evidence="4" id="KW-0812">Transmembrane</keyword>
<dbReference type="SUPFAM" id="SSF46894">
    <property type="entry name" value="C-terminal effector domain of the bipartite response regulators"/>
    <property type="match status" value="1"/>
</dbReference>
<dbReference type="CDD" id="cd06170">
    <property type="entry name" value="LuxR_C_like"/>
    <property type="match status" value="1"/>
</dbReference>
<gene>
    <name evidence="6" type="ORF">DIS07_07605</name>
</gene>
<dbReference type="OrthoDB" id="9807565at2"/>
<dbReference type="Gene3D" id="1.10.10.10">
    <property type="entry name" value="Winged helix-like DNA-binding domain superfamily/Winged helix DNA-binding domain"/>
    <property type="match status" value="1"/>
</dbReference>
<feature type="transmembrane region" description="Helical" evidence="4">
    <location>
        <begin position="236"/>
        <end position="254"/>
    </location>
</feature>
<feature type="transmembrane region" description="Helical" evidence="4">
    <location>
        <begin position="321"/>
        <end position="340"/>
    </location>
</feature>
<dbReference type="EMBL" id="QFFG01000003">
    <property type="protein sequence ID" value="PWG05105.1"/>
    <property type="molecule type" value="Genomic_DNA"/>
</dbReference>
<keyword evidence="7" id="KW-1185">Reference proteome</keyword>
<keyword evidence="4" id="KW-0472">Membrane</keyword>
<protein>
    <recommendedName>
        <fullName evidence="5">HTH luxR-type domain-containing protein</fullName>
    </recommendedName>
</protein>
<feature type="transmembrane region" description="Helical" evidence="4">
    <location>
        <begin position="145"/>
        <end position="164"/>
    </location>
</feature>
<dbReference type="PRINTS" id="PR00038">
    <property type="entry name" value="HTHLUXR"/>
</dbReference>
<dbReference type="InterPro" id="IPR016032">
    <property type="entry name" value="Sig_transdc_resp-reg_C-effctor"/>
</dbReference>
<dbReference type="AlphaFoldDB" id="A0A2U2J9V9"/>
<feature type="transmembrane region" description="Helical" evidence="4">
    <location>
        <begin position="206"/>
        <end position="224"/>
    </location>
</feature>
<dbReference type="PROSITE" id="PS00622">
    <property type="entry name" value="HTH_LUXR_1"/>
    <property type="match status" value="1"/>
</dbReference>
<evidence type="ECO:0000256" key="1">
    <source>
        <dbReference type="ARBA" id="ARBA00023015"/>
    </source>
</evidence>
<feature type="transmembrane region" description="Helical" evidence="4">
    <location>
        <begin position="7"/>
        <end position="26"/>
    </location>
</feature>
<evidence type="ECO:0000256" key="2">
    <source>
        <dbReference type="ARBA" id="ARBA00023125"/>
    </source>
</evidence>
<dbReference type="InterPro" id="IPR000792">
    <property type="entry name" value="Tscrpt_reg_LuxR_C"/>
</dbReference>
<evidence type="ECO:0000259" key="5">
    <source>
        <dbReference type="PROSITE" id="PS50043"/>
    </source>
</evidence>
<dbReference type="Gene3D" id="2.60.40.2380">
    <property type="match status" value="1"/>
</dbReference>
<dbReference type="PANTHER" id="PTHR44688:SF16">
    <property type="entry name" value="DNA-BINDING TRANSCRIPTIONAL ACTIVATOR DEVR_DOSR"/>
    <property type="match status" value="1"/>
</dbReference>
<evidence type="ECO:0000256" key="4">
    <source>
        <dbReference type="SAM" id="Phobius"/>
    </source>
</evidence>
<dbReference type="PROSITE" id="PS50043">
    <property type="entry name" value="HTH_LUXR_2"/>
    <property type="match status" value="1"/>
</dbReference>
<dbReference type="RefSeq" id="WP_109404652.1">
    <property type="nucleotide sequence ID" value="NZ_QFFG01000003.1"/>
</dbReference>
<proteinExistence type="predicted"/>
<feature type="transmembrane region" description="Helical" evidence="4">
    <location>
        <begin position="290"/>
        <end position="315"/>
    </location>
</feature>
<dbReference type="GO" id="GO:0003677">
    <property type="term" value="F:DNA binding"/>
    <property type="evidence" value="ECO:0007669"/>
    <property type="project" value="UniProtKB-KW"/>
</dbReference>
<feature type="transmembrane region" description="Helical" evidence="4">
    <location>
        <begin position="260"/>
        <end position="283"/>
    </location>
</feature>
<dbReference type="GO" id="GO:0006355">
    <property type="term" value="P:regulation of DNA-templated transcription"/>
    <property type="evidence" value="ECO:0007669"/>
    <property type="project" value="InterPro"/>
</dbReference>
<dbReference type="Pfam" id="PF00196">
    <property type="entry name" value="GerE"/>
    <property type="match status" value="1"/>
</dbReference>
<accession>A0A2U2J9V9</accession>
<dbReference type="SMART" id="SM00421">
    <property type="entry name" value="HTH_LUXR"/>
    <property type="match status" value="1"/>
</dbReference>
<feature type="domain" description="HTH luxR-type" evidence="5">
    <location>
        <begin position="374"/>
        <end position="438"/>
    </location>
</feature>
<dbReference type="InterPro" id="IPR011623">
    <property type="entry name" value="7TMR_DISM_rcpt_extracell_dom1"/>
</dbReference>
<dbReference type="InterPro" id="IPR036388">
    <property type="entry name" value="WH-like_DNA-bd_sf"/>
</dbReference>
<keyword evidence="1" id="KW-0805">Transcription regulation</keyword>
<sequence length="438" mass="51878">MKYQILYIYLLITGSFFAQSEIYYAIDTANNINIENVKDQEFQLLKHQISDKYSQNSYWFKIPAAETDSDYIFKILYERIREAEVYQNSKKIERLRNQRFLSYQFSRKYDVYVKVSPKLHAYIPVELYKIEQSNLKENDHFLLNGFYYGFAFLVIINNLFYFFLFKDNAFLYYSLFLMSMSFGVFTMDGMLNFYEVGEQMSNVLMVSNYIFLAFFSSKFANNYLFLDSFYPNLKKFSYAIGIVIIVFGILYLIFENYYYLLLLNILVFSLLIIYWVCSLLLFNKNVYTKVLVIAYVIILFSAIDFFVLKFLGISIVNVNSVNIKIGAFAEMIILSIAVLYRMNTLKEENELMRQEIINYSKELFHLNVVQKQNSNKNIDELSQRERQIFNLIAQGKSNKEIAAELNISVNTVKFHVKNIYEKLNIKSRKEVLSLEVIV</sequence>
<dbReference type="Pfam" id="PF07695">
    <property type="entry name" value="7TMR-DISM_7TM"/>
    <property type="match status" value="1"/>
</dbReference>
<name>A0A2U2J9V9_9FLAO</name>